<dbReference type="SUPFAM" id="SSF158472">
    <property type="entry name" value="HAMP domain-like"/>
    <property type="match status" value="1"/>
</dbReference>
<dbReference type="SUPFAM" id="SSF55073">
    <property type="entry name" value="Nucleotide cyclase"/>
    <property type="match status" value="1"/>
</dbReference>
<dbReference type="SMART" id="SM00304">
    <property type="entry name" value="HAMP"/>
    <property type="match status" value="1"/>
</dbReference>
<dbReference type="CDD" id="cd01948">
    <property type="entry name" value="EAL"/>
    <property type="match status" value="1"/>
</dbReference>
<proteinExistence type="predicted"/>
<dbReference type="CDD" id="cd06225">
    <property type="entry name" value="HAMP"/>
    <property type="match status" value="1"/>
</dbReference>
<name>A0ABU9BWR1_9BURK</name>
<evidence type="ECO:0000259" key="3">
    <source>
        <dbReference type="PROSITE" id="PS50885"/>
    </source>
</evidence>
<dbReference type="SMART" id="SM00267">
    <property type="entry name" value="GGDEF"/>
    <property type="match status" value="1"/>
</dbReference>
<feature type="domain" description="HAMP" evidence="3">
    <location>
        <begin position="299"/>
        <end position="352"/>
    </location>
</feature>
<sequence length="790" mass="85758">MTLPTARAWLRSLAGRIVTIFLALLLAVQLAGFFAIRHSIDANARAQLANQLEVGERLLGRLLDQNAQQLAQAATLLAADYGFREAVLSGDRETIRSALDNHGARIGASVVALLELDYTLHAAGSQGSEALQPVRQGLANAAGTRPSTTGQLVLVGERPFQFVVVPFKAPIEMGWVVMGFAVDDKLGRDLHELSGLHMALLSQPIGAPLRVVQSTLAPSVSDQFVLLPHEGLTEFVAGDETIDGRVSLLARSPTGEIRAVLARSVDEAVAPYRRLQAVLLAITLLGAVVFAVGSIWTARRVTRPLRALVDASRRLGQGDFDTPIEPPARDDELNELAVAFDGMREVTRRRLYLDDLTGLPNRGQFSRRLGLALEAGPVAVLMLDLDRIKQVNDKLGYQMGNRLLIQVAERLAGLQAPALGAAMMVARLSGDEFAVLLPGLGRDAAESMAKAVLHALERPVRLGDSMVDVAAGMGLVCAPEHGREPDALLSRAEVAMYEAKRRRAGWLAYDPRFDHGSAATLTLLGEMRRALQRQELRLFVQPKLHLLDGTLVGAEALVRWQHPERGLVPPLEFIPFAEETGFIHELSLWVIDEAARLLARWGPIGLLPRLSVNLSVHDLMKADLVTQLAARLQHHGASPQALCLEITESAIMNDPQRALQTLQALKALGCKLSIDDFGTGYSSYATLRNLPVDELKIDMSFVRAMEKVPKDAMIVRSIIEVAHNLNLSVVAEGVENEAIWQQLATLGCDEAQGWHIGRPMPVESFEAWARERAAAGLSPAAVPGQHRLPA</sequence>
<dbReference type="CDD" id="cd01949">
    <property type="entry name" value="GGDEF"/>
    <property type="match status" value="1"/>
</dbReference>
<feature type="domain" description="GGDEF" evidence="4">
    <location>
        <begin position="376"/>
        <end position="511"/>
    </location>
</feature>
<dbReference type="RefSeq" id="WP_341428848.1">
    <property type="nucleotide sequence ID" value="NZ_JBBUTG010000028.1"/>
</dbReference>
<dbReference type="Gene3D" id="6.10.340.10">
    <property type="match status" value="1"/>
</dbReference>
<dbReference type="PANTHER" id="PTHR33121">
    <property type="entry name" value="CYCLIC DI-GMP PHOSPHODIESTERASE PDEF"/>
    <property type="match status" value="1"/>
</dbReference>
<keyword evidence="6" id="KW-1185">Reference proteome</keyword>
<dbReference type="InterPro" id="IPR029150">
    <property type="entry name" value="dCache_3"/>
</dbReference>
<dbReference type="NCBIfam" id="TIGR00254">
    <property type="entry name" value="GGDEF"/>
    <property type="match status" value="1"/>
</dbReference>
<dbReference type="SMART" id="SM00052">
    <property type="entry name" value="EAL"/>
    <property type="match status" value="1"/>
</dbReference>
<keyword evidence="1" id="KW-0812">Transmembrane</keyword>
<dbReference type="Pfam" id="PF00563">
    <property type="entry name" value="EAL"/>
    <property type="match status" value="1"/>
</dbReference>
<dbReference type="Gene3D" id="3.30.70.270">
    <property type="match status" value="1"/>
</dbReference>
<accession>A0ABU9BWR1</accession>
<feature type="transmembrane region" description="Helical" evidence="1">
    <location>
        <begin position="277"/>
        <end position="296"/>
    </location>
</feature>
<keyword evidence="1" id="KW-1133">Transmembrane helix</keyword>
<dbReference type="InterPro" id="IPR000160">
    <property type="entry name" value="GGDEF_dom"/>
</dbReference>
<dbReference type="PROSITE" id="PS50883">
    <property type="entry name" value="EAL"/>
    <property type="match status" value="1"/>
</dbReference>
<dbReference type="InterPro" id="IPR043128">
    <property type="entry name" value="Rev_trsase/Diguanyl_cyclase"/>
</dbReference>
<dbReference type="Pfam" id="PF14827">
    <property type="entry name" value="dCache_3"/>
    <property type="match status" value="1"/>
</dbReference>
<comment type="caution">
    <text evidence="5">The sequence shown here is derived from an EMBL/GenBank/DDBJ whole genome shotgun (WGS) entry which is preliminary data.</text>
</comment>
<dbReference type="Gene3D" id="3.20.20.450">
    <property type="entry name" value="EAL domain"/>
    <property type="match status" value="1"/>
</dbReference>
<evidence type="ECO:0000259" key="4">
    <source>
        <dbReference type="PROSITE" id="PS50887"/>
    </source>
</evidence>
<dbReference type="InterPro" id="IPR029787">
    <property type="entry name" value="Nucleotide_cyclase"/>
</dbReference>
<dbReference type="InterPro" id="IPR003660">
    <property type="entry name" value="HAMP_dom"/>
</dbReference>
<dbReference type="EMBL" id="JBBUTG010000028">
    <property type="protein sequence ID" value="MEK8034421.1"/>
    <property type="molecule type" value="Genomic_DNA"/>
</dbReference>
<dbReference type="PROSITE" id="PS50885">
    <property type="entry name" value="HAMP"/>
    <property type="match status" value="1"/>
</dbReference>
<dbReference type="Pfam" id="PF00990">
    <property type="entry name" value="GGDEF"/>
    <property type="match status" value="1"/>
</dbReference>
<evidence type="ECO:0000259" key="2">
    <source>
        <dbReference type="PROSITE" id="PS50883"/>
    </source>
</evidence>
<dbReference type="PANTHER" id="PTHR33121:SF70">
    <property type="entry name" value="SIGNALING PROTEIN YKOW"/>
    <property type="match status" value="1"/>
</dbReference>
<dbReference type="Pfam" id="PF00672">
    <property type="entry name" value="HAMP"/>
    <property type="match status" value="1"/>
</dbReference>
<organism evidence="5 6">
    <name type="scientific">Ideonella lacteola</name>
    <dbReference type="NCBI Taxonomy" id="2984193"/>
    <lineage>
        <taxon>Bacteria</taxon>
        <taxon>Pseudomonadati</taxon>
        <taxon>Pseudomonadota</taxon>
        <taxon>Betaproteobacteria</taxon>
        <taxon>Burkholderiales</taxon>
        <taxon>Sphaerotilaceae</taxon>
        <taxon>Ideonella</taxon>
    </lineage>
</organism>
<evidence type="ECO:0000313" key="6">
    <source>
        <dbReference type="Proteomes" id="UP001371218"/>
    </source>
</evidence>
<dbReference type="SUPFAM" id="SSF141868">
    <property type="entry name" value="EAL domain-like"/>
    <property type="match status" value="1"/>
</dbReference>
<evidence type="ECO:0000256" key="1">
    <source>
        <dbReference type="SAM" id="Phobius"/>
    </source>
</evidence>
<dbReference type="InterPro" id="IPR035919">
    <property type="entry name" value="EAL_sf"/>
</dbReference>
<feature type="transmembrane region" description="Helical" evidence="1">
    <location>
        <begin position="13"/>
        <end position="36"/>
    </location>
</feature>
<protein>
    <submittedName>
        <fullName evidence="5">EAL domain-containing protein</fullName>
    </submittedName>
</protein>
<feature type="domain" description="EAL" evidence="2">
    <location>
        <begin position="520"/>
        <end position="773"/>
    </location>
</feature>
<dbReference type="PROSITE" id="PS50887">
    <property type="entry name" value="GGDEF"/>
    <property type="match status" value="1"/>
</dbReference>
<keyword evidence="1" id="KW-0472">Membrane</keyword>
<evidence type="ECO:0000313" key="5">
    <source>
        <dbReference type="EMBL" id="MEK8034421.1"/>
    </source>
</evidence>
<gene>
    <name evidence="5" type="ORF">AACH06_26635</name>
</gene>
<dbReference type="InterPro" id="IPR050706">
    <property type="entry name" value="Cyclic-di-GMP_PDE-like"/>
</dbReference>
<dbReference type="InterPro" id="IPR001633">
    <property type="entry name" value="EAL_dom"/>
</dbReference>
<reference evidence="5 6" key="1">
    <citation type="submission" date="2024-04" db="EMBL/GenBank/DDBJ databases">
        <title>Novel species of the genus Ideonella isolated from streams.</title>
        <authorList>
            <person name="Lu H."/>
        </authorList>
    </citation>
    <scope>NUCLEOTIDE SEQUENCE [LARGE SCALE GENOMIC DNA]</scope>
    <source>
        <strain evidence="5 6">DXS29W</strain>
    </source>
</reference>
<dbReference type="Proteomes" id="UP001371218">
    <property type="component" value="Unassembled WGS sequence"/>
</dbReference>